<comment type="caution">
    <text evidence="3">The sequence shown here is derived from an EMBL/GenBank/DDBJ whole genome shotgun (WGS) entry which is preliminary data.</text>
</comment>
<sequence>MKMINVVILAAIGSLPLHINAKPIQKPLDQVSWNFSGDRFHCQMETPLEFDGNATVLVRSGQQPRVTLKTFQRPYFVDSAWLSINDEPWKKESLSYQWIEGRTRGAEELIFQDSHKIKSLLNKMEKGAWAQVSARYSQHQDVKTWELPAIHFSESLQEMKTCMSNLLPMDYPQAKDNLFHFPLGSSELSLQQKLRIADVASYIHYDDTIGTILIDGHTDDSGNSLNNLGLARERAKAVKAELKKVGVDTKKIQVRAHGQRFPLKANTNESNREQNRRVQVRIVKSDNTGRDQA</sequence>
<dbReference type="Proteomes" id="UP001139559">
    <property type="component" value="Unassembled WGS sequence"/>
</dbReference>
<dbReference type="RefSeq" id="WP_248008445.1">
    <property type="nucleotide sequence ID" value="NZ_JAJHVV010000004.1"/>
</dbReference>
<dbReference type="Pfam" id="PF18393">
    <property type="entry name" value="MotY_N"/>
    <property type="match status" value="1"/>
</dbReference>
<gene>
    <name evidence="3" type="ORF">KP803_08770</name>
</gene>
<dbReference type="SUPFAM" id="SSF103088">
    <property type="entry name" value="OmpA-like"/>
    <property type="match status" value="1"/>
</dbReference>
<dbReference type="InterPro" id="IPR036737">
    <property type="entry name" value="OmpA-like_sf"/>
</dbReference>
<dbReference type="GO" id="GO:0016020">
    <property type="term" value="C:membrane"/>
    <property type="evidence" value="ECO:0007669"/>
    <property type="project" value="UniProtKB-UniRule"/>
</dbReference>
<evidence type="ECO:0000313" key="4">
    <source>
        <dbReference type="Proteomes" id="UP001139559"/>
    </source>
</evidence>
<protein>
    <submittedName>
        <fullName evidence="3">OmpA family protein</fullName>
    </submittedName>
</protein>
<keyword evidence="1" id="KW-0472">Membrane</keyword>
<dbReference type="PANTHER" id="PTHR30329">
    <property type="entry name" value="STATOR ELEMENT OF FLAGELLAR MOTOR COMPLEX"/>
    <property type="match status" value="1"/>
</dbReference>
<dbReference type="Gene3D" id="2.60.40.2540">
    <property type="match status" value="1"/>
</dbReference>
<evidence type="ECO:0000313" key="3">
    <source>
        <dbReference type="EMBL" id="MCK6263371.1"/>
    </source>
</evidence>
<dbReference type="Pfam" id="PF00691">
    <property type="entry name" value="OmpA"/>
    <property type="match status" value="1"/>
</dbReference>
<dbReference type="AlphaFoldDB" id="A0A9X1XIF2"/>
<organism evidence="3 4">
    <name type="scientific">Vibrio amylolyticus</name>
    <dbReference type="NCBI Taxonomy" id="2847292"/>
    <lineage>
        <taxon>Bacteria</taxon>
        <taxon>Pseudomonadati</taxon>
        <taxon>Pseudomonadota</taxon>
        <taxon>Gammaproteobacteria</taxon>
        <taxon>Vibrionales</taxon>
        <taxon>Vibrionaceae</taxon>
        <taxon>Vibrio</taxon>
    </lineage>
</organism>
<dbReference type="PRINTS" id="PR01023">
    <property type="entry name" value="NAFLGMOTY"/>
</dbReference>
<feature type="domain" description="OmpA-like" evidence="2">
    <location>
        <begin position="168"/>
        <end position="286"/>
    </location>
</feature>
<dbReference type="CDD" id="cd07185">
    <property type="entry name" value="OmpA_C-like"/>
    <property type="match status" value="1"/>
</dbReference>
<keyword evidence="4" id="KW-1185">Reference proteome</keyword>
<dbReference type="InterPro" id="IPR006665">
    <property type="entry name" value="OmpA-like"/>
</dbReference>
<proteinExistence type="predicted"/>
<dbReference type="PROSITE" id="PS51123">
    <property type="entry name" value="OMPA_2"/>
    <property type="match status" value="1"/>
</dbReference>
<dbReference type="Gene3D" id="3.30.1330.60">
    <property type="entry name" value="OmpA-like domain"/>
    <property type="match status" value="1"/>
</dbReference>
<evidence type="ECO:0000256" key="1">
    <source>
        <dbReference type="PROSITE-ProRule" id="PRU00473"/>
    </source>
</evidence>
<dbReference type="InterPro" id="IPR050330">
    <property type="entry name" value="Bact_OuterMem_StrucFunc"/>
</dbReference>
<dbReference type="InterPro" id="IPR041544">
    <property type="entry name" value="MotY_N"/>
</dbReference>
<reference evidence="3" key="1">
    <citation type="submission" date="2021-11" db="EMBL/GenBank/DDBJ databases">
        <title>Vibrio ZSDE26 sp. nov. and Vibrio ZSDZ34 sp. nov., isolated from coastal seawater in Qingdao.</title>
        <authorList>
            <person name="Zhang P."/>
        </authorList>
    </citation>
    <scope>NUCLEOTIDE SEQUENCE</scope>
    <source>
        <strain evidence="3">ZSDE26</strain>
    </source>
</reference>
<name>A0A9X1XIF2_9VIBR</name>
<accession>A0A9X1XIF2</accession>
<dbReference type="EMBL" id="JAJHVV010000004">
    <property type="protein sequence ID" value="MCK6263371.1"/>
    <property type="molecule type" value="Genomic_DNA"/>
</dbReference>
<dbReference type="PANTHER" id="PTHR30329:SF21">
    <property type="entry name" value="LIPOPROTEIN YIAD-RELATED"/>
    <property type="match status" value="1"/>
</dbReference>
<evidence type="ECO:0000259" key="2">
    <source>
        <dbReference type="PROSITE" id="PS51123"/>
    </source>
</evidence>